<reference evidence="1" key="1">
    <citation type="submission" date="2023-03" db="EMBL/GenBank/DDBJ databases">
        <title>MT1 and MT2 Draft Genomes of Novel Species.</title>
        <authorList>
            <person name="Venkateswaran K."/>
        </authorList>
    </citation>
    <scope>NUCLEOTIDE SEQUENCE</scope>
    <source>
        <strain evidence="1">F6_8S_P_1A</strain>
    </source>
</reference>
<name>A0ABT8IYK0_9MICO</name>
<evidence type="ECO:0008006" key="3">
    <source>
        <dbReference type="Google" id="ProtNLM"/>
    </source>
</evidence>
<protein>
    <recommendedName>
        <fullName evidence="3">YtxH domain-containing protein</fullName>
    </recommendedName>
</protein>
<dbReference type="RefSeq" id="WP_301219249.1">
    <property type="nucleotide sequence ID" value="NZ_JAROCB010000003.1"/>
</dbReference>
<comment type="caution">
    <text evidence="1">The sequence shown here is derived from an EMBL/GenBank/DDBJ whole genome shotgun (WGS) entry which is preliminary data.</text>
</comment>
<accession>A0ABT8IYK0</accession>
<organism evidence="1 2">
    <name type="scientific">Leifsonia virtsii</name>
    <dbReference type="NCBI Taxonomy" id="3035915"/>
    <lineage>
        <taxon>Bacteria</taxon>
        <taxon>Bacillati</taxon>
        <taxon>Actinomycetota</taxon>
        <taxon>Actinomycetes</taxon>
        <taxon>Micrococcales</taxon>
        <taxon>Microbacteriaceae</taxon>
        <taxon>Leifsonia</taxon>
    </lineage>
</organism>
<evidence type="ECO:0000313" key="1">
    <source>
        <dbReference type="EMBL" id="MDN4597896.1"/>
    </source>
</evidence>
<dbReference type="EMBL" id="JAROCB010000003">
    <property type="protein sequence ID" value="MDN4597896.1"/>
    <property type="molecule type" value="Genomic_DNA"/>
</dbReference>
<evidence type="ECO:0000313" key="2">
    <source>
        <dbReference type="Proteomes" id="UP001174210"/>
    </source>
</evidence>
<proteinExistence type="predicted"/>
<gene>
    <name evidence="1" type="ORF">P5G59_12145</name>
</gene>
<dbReference type="Proteomes" id="UP001174210">
    <property type="component" value="Unassembled WGS sequence"/>
</dbReference>
<keyword evidence="2" id="KW-1185">Reference proteome</keyword>
<sequence>MRGKTFFVLIAIAVAYILGARAGRERYEQLVDTVQSFWNAPDVKKARKKAKAQAAKARKRLS</sequence>